<dbReference type="PANTHER" id="PTHR43484:SF1">
    <property type="entry name" value="FLAGELLAR MOTOR SWITCH PROTEIN FLIN"/>
    <property type="match status" value="1"/>
</dbReference>
<reference evidence="10" key="1">
    <citation type="journal article" date="2019" name="Int. J. Syst. Evol. Microbiol.">
        <title>The Global Catalogue of Microorganisms (GCM) 10K type strain sequencing project: providing services to taxonomists for standard genome sequencing and annotation.</title>
        <authorList>
            <consortium name="The Broad Institute Genomics Platform"/>
            <consortium name="The Broad Institute Genome Sequencing Center for Infectious Disease"/>
            <person name="Wu L."/>
            <person name="Ma J."/>
        </authorList>
    </citation>
    <scope>NUCLEOTIDE SEQUENCE [LARGE SCALE GENOMIC DNA]</scope>
    <source>
        <strain evidence="10">KCTC 52473</strain>
    </source>
</reference>
<organism evidence="9 10">
    <name type="scientific">Agaribacter flavus</name>
    <dbReference type="NCBI Taxonomy" id="1902781"/>
    <lineage>
        <taxon>Bacteria</taxon>
        <taxon>Pseudomonadati</taxon>
        <taxon>Pseudomonadota</taxon>
        <taxon>Gammaproteobacteria</taxon>
        <taxon>Alteromonadales</taxon>
        <taxon>Alteromonadaceae</taxon>
        <taxon>Agaribacter</taxon>
    </lineage>
</organism>
<keyword evidence="7" id="KW-0472">Membrane</keyword>
<dbReference type="InterPro" id="IPR036429">
    <property type="entry name" value="SpoA-like_sf"/>
</dbReference>
<dbReference type="SUPFAM" id="SSF101801">
    <property type="entry name" value="Surface presentation of antigens (SPOA)"/>
    <property type="match status" value="1"/>
</dbReference>
<evidence type="ECO:0000256" key="2">
    <source>
        <dbReference type="ARBA" id="ARBA00009226"/>
    </source>
</evidence>
<keyword evidence="9" id="KW-0966">Cell projection</keyword>
<dbReference type="PANTHER" id="PTHR43484">
    <property type="match status" value="1"/>
</dbReference>
<gene>
    <name evidence="9" type="ORF">ACFOHL_07930</name>
</gene>
<dbReference type="EMBL" id="JBHRSW010000014">
    <property type="protein sequence ID" value="MFC3121548.1"/>
    <property type="molecule type" value="Genomic_DNA"/>
</dbReference>
<evidence type="ECO:0000256" key="3">
    <source>
        <dbReference type="ARBA" id="ARBA00021897"/>
    </source>
</evidence>
<dbReference type="InterPro" id="IPR001172">
    <property type="entry name" value="FliN_T3SS_HrcQb"/>
</dbReference>
<protein>
    <recommendedName>
        <fullName evidence="3">Flagellar motor switch protein FliN</fullName>
    </recommendedName>
</protein>
<feature type="domain" description="Flagellar motor switch protein FliN-like C-terminal" evidence="8">
    <location>
        <begin position="32"/>
        <end position="100"/>
    </location>
</feature>
<evidence type="ECO:0000259" key="8">
    <source>
        <dbReference type="Pfam" id="PF01052"/>
    </source>
</evidence>
<dbReference type="InterPro" id="IPR051469">
    <property type="entry name" value="FliN/MopA/SpaO"/>
</dbReference>
<evidence type="ECO:0000256" key="6">
    <source>
        <dbReference type="ARBA" id="ARBA00022779"/>
    </source>
</evidence>
<keyword evidence="4" id="KW-1003">Cell membrane</keyword>
<evidence type="ECO:0000256" key="4">
    <source>
        <dbReference type="ARBA" id="ARBA00022475"/>
    </source>
</evidence>
<dbReference type="Gene3D" id="2.30.330.10">
    <property type="entry name" value="SpoA-like"/>
    <property type="match status" value="1"/>
</dbReference>
<keyword evidence="5" id="KW-0145">Chemotaxis</keyword>
<evidence type="ECO:0000256" key="1">
    <source>
        <dbReference type="ARBA" id="ARBA00004413"/>
    </source>
</evidence>
<comment type="similarity">
    <text evidence="2">Belongs to the FliN/MopA/SpaO family.</text>
</comment>
<dbReference type="PRINTS" id="PR00956">
    <property type="entry name" value="FLGMOTORFLIN"/>
</dbReference>
<dbReference type="InterPro" id="IPR001543">
    <property type="entry name" value="FliN-like_C"/>
</dbReference>
<comment type="subcellular location">
    <subcellularLocation>
        <location evidence="1">Cell membrane</location>
        <topology evidence="1">Peripheral membrane protein</topology>
        <orientation evidence="1">Cytoplasmic side</orientation>
    </subcellularLocation>
</comment>
<proteinExistence type="inferred from homology"/>
<evidence type="ECO:0000313" key="10">
    <source>
        <dbReference type="Proteomes" id="UP001595478"/>
    </source>
</evidence>
<evidence type="ECO:0000256" key="7">
    <source>
        <dbReference type="ARBA" id="ARBA00023136"/>
    </source>
</evidence>
<dbReference type="RefSeq" id="WP_376919687.1">
    <property type="nucleotide sequence ID" value="NZ_JBHRSW010000014.1"/>
</dbReference>
<keyword evidence="9" id="KW-0282">Flagellum</keyword>
<keyword evidence="10" id="KW-1185">Reference proteome</keyword>
<comment type="caution">
    <text evidence="9">The sequence shown here is derived from an EMBL/GenBank/DDBJ whole genome shotgun (WGS) entry which is preliminary data.</text>
</comment>
<keyword evidence="6" id="KW-0283">Flagellar rotation</keyword>
<dbReference type="Proteomes" id="UP001595478">
    <property type="component" value="Unassembled WGS sequence"/>
</dbReference>
<evidence type="ECO:0000256" key="5">
    <source>
        <dbReference type="ARBA" id="ARBA00022500"/>
    </source>
</evidence>
<evidence type="ECO:0000313" key="9">
    <source>
        <dbReference type="EMBL" id="MFC3121548.1"/>
    </source>
</evidence>
<sequence length="104" mass="11431">MTESTAKRVELSEVKTEAQDKLALSQRDFSIVKSVPVNVEVKLGKIEVSIERLFSLKAGETLEMDKDVNQPIDLVLNGDIIATGNLVAIDGNFGIEIIDLMRES</sequence>
<keyword evidence="9" id="KW-0969">Cilium</keyword>
<accession>A0ABV7FMJ9</accession>
<dbReference type="Pfam" id="PF01052">
    <property type="entry name" value="FliMN_C"/>
    <property type="match status" value="1"/>
</dbReference>
<name>A0ABV7FMJ9_9ALTE</name>